<evidence type="ECO:0000256" key="2">
    <source>
        <dbReference type="ARBA" id="ARBA00022840"/>
    </source>
</evidence>
<dbReference type="Gene3D" id="3.40.50.300">
    <property type="entry name" value="P-loop containing nucleotide triphosphate hydrolases"/>
    <property type="match status" value="1"/>
</dbReference>
<dbReference type="Proteomes" id="UP000317371">
    <property type="component" value="Unassembled WGS sequence"/>
</dbReference>
<dbReference type="GO" id="GO:0005524">
    <property type="term" value="F:ATP binding"/>
    <property type="evidence" value="ECO:0007669"/>
    <property type="project" value="UniProtKB-KW"/>
</dbReference>
<dbReference type="PANTHER" id="PTHR43637:SF3">
    <property type="entry name" value="FLAGELLA-RELATED PROTEIN H-RELATED"/>
    <property type="match status" value="1"/>
</dbReference>
<name>A0A540VDM9_9CHLR</name>
<protein>
    <submittedName>
        <fullName evidence="4">Flagellar accessory protein FlaH</fullName>
    </submittedName>
</protein>
<dbReference type="InParanoid" id="A0A540VDM9"/>
<evidence type="ECO:0000259" key="3">
    <source>
        <dbReference type="Pfam" id="PF06745"/>
    </source>
</evidence>
<keyword evidence="4" id="KW-0282">Flagellum</keyword>
<evidence type="ECO:0000256" key="1">
    <source>
        <dbReference type="ARBA" id="ARBA00022741"/>
    </source>
</evidence>
<accession>A0A540VDM9</accession>
<keyword evidence="5" id="KW-1185">Reference proteome</keyword>
<dbReference type="PANTHER" id="PTHR43637">
    <property type="entry name" value="UPF0273 PROTEIN TM_0370"/>
    <property type="match status" value="1"/>
</dbReference>
<organism evidence="4 5">
    <name type="scientific">Litorilinea aerophila</name>
    <dbReference type="NCBI Taxonomy" id="1204385"/>
    <lineage>
        <taxon>Bacteria</taxon>
        <taxon>Bacillati</taxon>
        <taxon>Chloroflexota</taxon>
        <taxon>Caldilineae</taxon>
        <taxon>Caldilineales</taxon>
        <taxon>Caldilineaceae</taxon>
        <taxon>Litorilinea</taxon>
    </lineage>
</organism>
<dbReference type="NCBIfam" id="NF004723">
    <property type="entry name" value="PRK06067.1"/>
    <property type="match status" value="1"/>
</dbReference>
<dbReference type="OrthoDB" id="9787927at2"/>
<dbReference type="RefSeq" id="WP_141610917.1">
    <property type="nucleotide sequence ID" value="NZ_VIGC02000019.1"/>
</dbReference>
<keyword evidence="1" id="KW-0547">Nucleotide-binding</keyword>
<reference evidence="4 5" key="1">
    <citation type="submission" date="2019-06" db="EMBL/GenBank/DDBJ databases">
        <title>Genome sequence of Litorilinea aerophila BAA-2444.</title>
        <authorList>
            <person name="Maclea K.S."/>
            <person name="Maurais E.G."/>
            <person name="Iannazzi L.C."/>
        </authorList>
    </citation>
    <scope>NUCLEOTIDE SEQUENCE [LARGE SCALE GENOMIC DNA]</scope>
    <source>
        <strain evidence="4 5">ATCC BAA-2444</strain>
    </source>
</reference>
<dbReference type="InterPro" id="IPR027417">
    <property type="entry name" value="P-loop_NTPase"/>
</dbReference>
<feature type="domain" description="KaiC-like" evidence="3">
    <location>
        <begin position="18"/>
        <end position="237"/>
    </location>
</feature>
<dbReference type="AlphaFoldDB" id="A0A540VDM9"/>
<dbReference type="SUPFAM" id="SSF52540">
    <property type="entry name" value="P-loop containing nucleoside triphosphate hydrolases"/>
    <property type="match status" value="1"/>
</dbReference>
<keyword evidence="4" id="KW-0969">Cilium</keyword>
<sequence>MQEKLETLEEEAKTKTVVSTGSREIDDKMGGGIPLGSLTLIEGDSHSGKSVLSQQMTWGSLSDGSRLAFFTTENTVKSLVRQMQSLNIDILDYLLLGRLRIFPMEISQSKGEVLDALLKAIRNEGQKGAELIFVDALTPCITATTPEAVLYFFEQCKRLCSNGMTIIIVIHSHAVDRDLLVRITSLCDAHLRMRTEEVGERLIKAMEVAKVRGASKRTGNIVSFEVEPGLGMRIIPISKAQG</sequence>
<dbReference type="Pfam" id="PF06745">
    <property type="entry name" value="ATPase"/>
    <property type="match status" value="1"/>
</dbReference>
<keyword evidence="4" id="KW-0966">Cell projection</keyword>
<dbReference type="InterPro" id="IPR014774">
    <property type="entry name" value="KaiC-like_dom"/>
</dbReference>
<evidence type="ECO:0000313" key="5">
    <source>
        <dbReference type="Proteomes" id="UP000317371"/>
    </source>
</evidence>
<keyword evidence="2" id="KW-0067">ATP-binding</keyword>
<dbReference type="EMBL" id="VIGC01000019">
    <property type="protein sequence ID" value="TQE94875.1"/>
    <property type="molecule type" value="Genomic_DNA"/>
</dbReference>
<gene>
    <name evidence="4" type="ORF">FKZ61_14765</name>
</gene>
<comment type="caution">
    <text evidence="4">The sequence shown here is derived from an EMBL/GenBank/DDBJ whole genome shotgun (WGS) entry which is preliminary data.</text>
</comment>
<evidence type="ECO:0000313" key="4">
    <source>
        <dbReference type="EMBL" id="TQE94875.1"/>
    </source>
</evidence>
<proteinExistence type="predicted"/>